<dbReference type="InterPro" id="IPR013762">
    <property type="entry name" value="Integrase-like_cat_sf"/>
</dbReference>
<dbReference type="InterPro" id="IPR010998">
    <property type="entry name" value="Integrase_recombinase_N"/>
</dbReference>
<reference evidence="4 5" key="1">
    <citation type="submission" date="2016-10" db="EMBL/GenBank/DDBJ databases">
        <authorList>
            <person name="de Groot N.N."/>
        </authorList>
    </citation>
    <scope>NUCLEOTIDE SEQUENCE [LARGE SCALE GENOMIC DNA]</scope>
    <source>
        <strain evidence="5">P4-7,KCTC 19426,CECT 7604</strain>
    </source>
</reference>
<keyword evidence="1" id="KW-0238">DNA-binding</keyword>
<evidence type="ECO:0000256" key="1">
    <source>
        <dbReference type="ARBA" id="ARBA00023125"/>
    </source>
</evidence>
<dbReference type="GO" id="GO:0006310">
    <property type="term" value="P:DNA recombination"/>
    <property type="evidence" value="ECO:0007669"/>
    <property type="project" value="UniProtKB-KW"/>
</dbReference>
<keyword evidence="5" id="KW-1185">Reference proteome</keyword>
<protein>
    <submittedName>
        <fullName evidence="4">Site-specific recombinase XerD</fullName>
    </submittedName>
</protein>
<dbReference type="SUPFAM" id="SSF56349">
    <property type="entry name" value="DNA breaking-rejoining enzymes"/>
    <property type="match status" value="1"/>
</dbReference>
<dbReference type="EMBL" id="LT629710">
    <property type="protein sequence ID" value="SDO66992.1"/>
    <property type="molecule type" value="Genomic_DNA"/>
</dbReference>
<sequence>MTGSDAVPAVPVRWVSVGEQAVVGDSAVVPDLLESERAGVAAVIAASIAGNTAAAYASDWRRFTGWCAGRGFVALPAHELTVAAYLTAAAEQTRLDGRPGFVPATLTRWVSSINQVHTAAGLPAPGKSETVRRTLAGIRATRATPAVRRHPLSPKEMKELVASTRAHQGQGGWGQQVLAVRDIALLLLGYMAALRSDSLAQMQLRDVALHPEDGLHLTLRKSKTDQQAQGRVVAVPVGEHPATCGVCAYLAWRQLLDANVEGGRPAVIQLLRRTTTPGGTPVEHRCRTVDALHPPAFPLSPLFPVTGRTGQIGESPLTAAAIAARVKARAGQAGWPAHRLAQLGGHSLRRGRVTAGFRAGESAHDLKDLTGHASMDTLDRYRDAATPPGSRGVRLGL</sequence>
<dbReference type="PANTHER" id="PTHR34605">
    <property type="entry name" value="PHAGE_INTEGRASE DOMAIN-CONTAINING PROTEIN"/>
    <property type="match status" value="1"/>
</dbReference>
<dbReference type="GO" id="GO:0003677">
    <property type="term" value="F:DNA binding"/>
    <property type="evidence" value="ECO:0007669"/>
    <property type="project" value="UniProtKB-KW"/>
</dbReference>
<dbReference type="InterPro" id="IPR052925">
    <property type="entry name" value="Phage_Integrase-like_Recomb"/>
</dbReference>
<dbReference type="InterPro" id="IPR011010">
    <property type="entry name" value="DNA_brk_join_enz"/>
</dbReference>
<dbReference type="RefSeq" id="WP_090475537.1">
    <property type="nucleotide sequence ID" value="NZ_LT629710.1"/>
</dbReference>
<evidence type="ECO:0000313" key="5">
    <source>
        <dbReference type="Proteomes" id="UP000198741"/>
    </source>
</evidence>
<evidence type="ECO:0000259" key="3">
    <source>
        <dbReference type="PROSITE" id="PS51898"/>
    </source>
</evidence>
<dbReference type="STRING" id="1090615.SAMN04515671_1651"/>
<dbReference type="Gene3D" id="1.10.150.130">
    <property type="match status" value="1"/>
</dbReference>
<evidence type="ECO:0000256" key="2">
    <source>
        <dbReference type="ARBA" id="ARBA00023172"/>
    </source>
</evidence>
<gene>
    <name evidence="4" type="ORF">SAMN04515671_1651</name>
</gene>
<feature type="domain" description="Tyr recombinase" evidence="3">
    <location>
        <begin position="147"/>
        <end position="395"/>
    </location>
</feature>
<dbReference type="PROSITE" id="PS51898">
    <property type="entry name" value="TYR_RECOMBINASE"/>
    <property type="match status" value="1"/>
</dbReference>
<dbReference type="PANTHER" id="PTHR34605:SF4">
    <property type="entry name" value="DNA ADENINE METHYLTRANSFERASE"/>
    <property type="match status" value="1"/>
</dbReference>
<dbReference type="Proteomes" id="UP000198741">
    <property type="component" value="Chromosome I"/>
</dbReference>
<keyword evidence="2" id="KW-0233">DNA recombination</keyword>
<evidence type="ECO:0000313" key="4">
    <source>
        <dbReference type="EMBL" id="SDO66992.1"/>
    </source>
</evidence>
<dbReference type="Gene3D" id="1.10.443.10">
    <property type="entry name" value="Intergrase catalytic core"/>
    <property type="match status" value="1"/>
</dbReference>
<accession>A0A1H0LFT5</accession>
<dbReference type="InterPro" id="IPR002104">
    <property type="entry name" value="Integrase_catalytic"/>
</dbReference>
<dbReference type="SUPFAM" id="SSF47823">
    <property type="entry name" value="lambda integrase-like, N-terminal domain"/>
    <property type="match status" value="1"/>
</dbReference>
<organism evidence="4 5">
    <name type="scientific">Nakamurella panacisegetis</name>
    <dbReference type="NCBI Taxonomy" id="1090615"/>
    <lineage>
        <taxon>Bacteria</taxon>
        <taxon>Bacillati</taxon>
        <taxon>Actinomycetota</taxon>
        <taxon>Actinomycetes</taxon>
        <taxon>Nakamurellales</taxon>
        <taxon>Nakamurellaceae</taxon>
        <taxon>Nakamurella</taxon>
    </lineage>
</organism>
<dbReference type="OrthoDB" id="9815875at2"/>
<proteinExistence type="predicted"/>
<dbReference type="GO" id="GO:0015074">
    <property type="term" value="P:DNA integration"/>
    <property type="evidence" value="ECO:0007669"/>
    <property type="project" value="InterPro"/>
</dbReference>
<dbReference type="AlphaFoldDB" id="A0A1H0LFT5"/>
<name>A0A1H0LFT5_9ACTN</name>